<evidence type="ECO:0000256" key="2">
    <source>
        <dbReference type="ARBA" id="ARBA00023306"/>
    </source>
</evidence>
<comment type="similarity">
    <text evidence="1">Belongs to the SAPS family.</text>
</comment>
<accession>A0A9K3L5B3</accession>
<reference evidence="4" key="2">
    <citation type="submission" date="2021-04" db="EMBL/GenBank/DDBJ databases">
        <authorList>
            <person name="Podell S."/>
        </authorList>
    </citation>
    <scope>NUCLEOTIDE SEQUENCE</scope>
    <source>
        <strain evidence="4">Hildebrandi</strain>
    </source>
</reference>
<sequence length="1131" mass="122032">MSLLDAAGVVTGDIWCSGAFSFESPLKDLLDSGEYTLEQLLAEDELLQELRGMHPQLIEFLSSEESVAGLIQYAILPPEGTPPHKLSSPASHIDQSLVVEKNEGEIRGDDKDAVADVTKNGESEETDPPSSTETSAAEAEPTKELAMLLRGEDVVQDKIPVPTQTEQEERDALYVRFPYMACEVICCEVDGIVDVLVSGFVPASMEQQRAIRNRKEEIPANENNQVTEKTSEQHSDPRGRSILDLLFSILNDSEPGEIDDYRAGYFDKILSVLFRKRPHEMSDYINSGGGRGGDVLMAAMFKHLYSHSIMQIVQRLLLPQQPLPPKSEQQEEGEDLFMDSMEGADIDGLGSFRCDWSQSQKALEMLLNCLIGDDIAPQIDQDEEKKLSLYQNASEVLITIIQNSQLTSPTLYALTADPVLERLVVAATATENGIFSNHDSRLTCAMNVLESLILQLGGYGSVGTMPFPEEDEGDLDMGVSEVPTSGGDEEPAAEAAPVFKPGAPEPSGTEELFATTETLILHLPEMLSSLSGLLQYRGADEWVSPMQFSKSQPQKILGSSRLRIVRLLESLVLLGDPNVDAILCSSDCLEVCLDLFWKFQWCSMLHQSVANLLVHVFEGQNARSELQSYFVDRCNLLGRLMDSFWEGTEDCIPSPANISNAEISLTLMNQKDGTCEFQPISSVVSEKGSADNDILPVSDDDVDAAMEQQEDAISSLPLDPESSTGEQQQGDDGPGCNDVPDHTPAQSFRLGYMGHVIIICQALVHACTNDGKSEGASLAGVTTTEESNGELETFVNKMNGEEQALHSHQNNVTALERGRAGESVATEDTPSMVPLVLAQLVDAHPLSKNWQEFIGTTLATETAIQSSPLGGFQGGAQGSDMLQSHRPGLAEGGAYDDDDGASPLPPRGLLVGGDVIDMDDNDLDVAASMMAGMRLHQPDGSTDDRSRDLLSGITSQSNGLPQGGYVFDDPLGDGRFGKFDAVDDQDDSSSDEESELSGNTGDSGGATAEGIANDTSEEIDAPVMDLFAGNFADFGEKADVEGQNGTWSDFANFDDAFASAQTAVDNPAVEAKINFDDVFGDVKDHTILLEDLDDPPSRDEDSPVGVSEGQPATVVTCTTEDSSQTIETTLP</sequence>
<feature type="region of interest" description="Disordered" evidence="3">
    <location>
        <begin position="873"/>
        <end position="913"/>
    </location>
</feature>
<dbReference type="GO" id="GO:0019888">
    <property type="term" value="F:protein phosphatase regulator activity"/>
    <property type="evidence" value="ECO:0007669"/>
    <property type="project" value="TreeGrafter"/>
</dbReference>
<feature type="region of interest" description="Disordered" evidence="3">
    <location>
        <begin position="101"/>
        <end position="140"/>
    </location>
</feature>
<protein>
    <submittedName>
        <fullName evidence="4">SIT4 phosphatase-associated protein</fullName>
    </submittedName>
</protein>
<evidence type="ECO:0000313" key="4">
    <source>
        <dbReference type="EMBL" id="KAG7355772.1"/>
    </source>
</evidence>
<evidence type="ECO:0000313" key="5">
    <source>
        <dbReference type="Proteomes" id="UP000693970"/>
    </source>
</evidence>
<evidence type="ECO:0000256" key="3">
    <source>
        <dbReference type="SAM" id="MobiDB-lite"/>
    </source>
</evidence>
<gene>
    <name evidence="4" type="ORF">IV203_000458</name>
</gene>
<dbReference type="EMBL" id="JAGRRH010000015">
    <property type="protein sequence ID" value="KAG7355772.1"/>
    <property type="molecule type" value="Genomic_DNA"/>
</dbReference>
<feature type="region of interest" description="Disordered" evidence="3">
    <location>
        <begin position="1091"/>
        <end position="1131"/>
    </location>
</feature>
<comment type="caution">
    <text evidence="4">The sequence shown here is derived from an EMBL/GenBank/DDBJ whole genome shotgun (WGS) entry which is preliminary data.</text>
</comment>
<dbReference type="InterPro" id="IPR007587">
    <property type="entry name" value="SAPS"/>
</dbReference>
<dbReference type="PANTHER" id="PTHR12634">
    <property type="entry name" value="SIT4 YEAST -ASSOCIATING PROTEIN-RELATED"/>
    <property type="match status" value="1"/>
</dbReference>
<feature type="region of interest" description="Disordered" evidence="3">
    <location>
        <begin position="714"/>
        <end position="743"/>
    </location>
</feature>
<dbReference type="OrthoDB" id="295029at2759"/>
<keyword evidence="5" id="KW-1185">Reference proteome</keyword>
<proteinExistence type="inferred from homology"/>
<feature type="compositionally biased region" description="Polar residues" evidence="3">
    <location>
        <begin position="721"/>
        <end position="730"/>
    </location>
</feature>
<dbReference type="GO" id="GO:0019903">
    <property type="term" value="F:protein phosphatase binding"/>
    <property type="evidence" value="ECO:0007669"/>
    <property type="project" value="InterPro"/>
</dbReference>
<feature type="compositionally biased region" description="Acidic residues" evidence="3">
    <location>
        <begin position="982"/>
        <end position="995"/>
    </location>
</feature>
<feature type="region of interest" description="Disordered" evidence="3">
    <location>
        <begin position="935"/>
        <end position="1010"/>
    </location>
</feature>
<evidence type="ECO:0000256" key="1">
    <source>
        <dbReference type="ARBA" id="ARBA00006180"/>
    </source>
</evidence>
<feature type="region of interest" description="Disordered" evidence="3">
    <location>
        <begin position="212"/>
        <end position="237"/>
    </location>
</feature>
<reference evidence="4" key="1">
    <citation type="journal article" date="2021" name="Sci. Rep.">
        <title>Diploid genomic architecture of Nitzschia inconspicua, an elite biomass production diatom.</title>
        <authorList>
            <person name="Oliver A."/>
            <person name="Podell S."/>
            <person name="Pinowska A."/>
            <person name="Traller J.C."/>
            <person name="Smith S.R."/>
            <person name="McClure R."/>
            <person name="Beliaev A."/>
            <person name="Bohutskyi P."/>
            <person name="Hill E.A."/>
            <person name="Rabines A."/>
            <person name="Zheng H."/>
            <person name="Allen L.Z."/>
            <person name="Kuo A."/>
            <person name="Grigoriev I.V."/>
            <person name="Allen A.E."/>
            <person name="Hazlebeck D."/>
            <person name="Allen E.E."/>
        </authorList>
    </citation>
    <scope>NUCLEOTIDE SEQUENCE</scope>
    <source>
        <strain evidence="4">Hildebrandi</strain>
    </source>
</reference>
<feature type="compositionally biased region" description="Polar residues" evidence="3">
    <location>
        <begin position="1113"/>
        <end position="1131"/>
    </location>
</feature>
<organism evidence="4 5">
    <name type="scientific">Nitzschia inconspicua</name>
    <dbReference type="NCBI Taxonomy" id="303405"/>
    <lineage>
        <taxon>Eukaryota</taxon>
        <taxon>Sar</taxon>
        <taxon>Stramenopiles</taxon>
        <taxon>Ochrophyta</taxon>
        <taxon>Bacillariophyta</taxon>
        <taxon>Bacillariophyceae</taxon>
        <taxon>Bacillariophycidae</taxon>
        <taxon>Bacillariales</taxon>
        <taxon>Bacillariaceae</taxon>
        <taxon>Nitzschia</taxon>
    </lineage>
</organism>
<dbReference type="Proteomes" id="UP000693970">
    <property type="component" value="Unassembled WGS sequence"/>
</dbReference>
<keyword evidence="2" id="KW-0131">Cell cycle</keyword>
<dbReference type="PANTHER" id="PTHR12634:SF8">
    <property type="entry name" value="FIERY MOUNTAIN, ISOFORM D"/>
    <property type="match status" value="1"/>
</dbReference>
<dbReference type="AlphaFoldDB" id="A0A9K3L5B3"/>
<name>A0A9K3L5B3_9STRA</name>
<feature type="compositionally biased region" description="Basic and acidic residues" evidence="3">
    <location>
        <begin position="101"/>
        <end position="122"/>
    </location>
</feature>